<dbReference type="GO" id="GO:0051539">
    <property type="term" value="F:4 iron, 4 sulfur cluster binding"/>
    <property type="evidence" value="ECO:0007669"/>
    <property type="project" value="UniProtKB-KW"/>
</dbReference>
<feature type="domain" description="Aconitase/3-isopropylmalate dehydratase large subunit alpha/beta/alpha" evidence="7">
    <location>
        <begin position="20"/>
        <end position="411"/>
    </location>
</feature>
<dbReference type="PANTHER" id="PTHR43822">
    <property type="entry name" value="HOMOACONITASE, MITOCHONDRIAL-RELATED"/>
    <property type="match status" value="1"/>
</dbReference>
<dbReference type="NCBIfam" id="NF001614">
    <property type="entry name" value="PRK00402.1"/>
    <property type="match status" value="1"/>
</dbReference>
<comment type="similarity">
    <text evidence="6">Belongs to the aconitase/IPM isomerase family. LeuC type 2 subfamily.</text>
</comment>
<dbReference type="GO" id="GO:0009098">
    <property type="term" value="P:L-leucine biosynthetic process"/>
    <property type="evidence" value="ECO:0007669"/>
    <property type="project" value="UniProtKB-UniRule"/>
</dbReference>
<dbReference type="InterPro" id="IPR011826">
    <property type="entry name" value="HAcnase/IPMdehydase_lsu_prok"/>
</dbReference>
<comment type="cofactor">
    <cofactor evidence="6">
        <name>[4Fe-4S] cluster</name>
        <dbReference type="ChEBI" id="CHEBI:49883"/>
    </cofactor>
    <text evidence="6">Binds 1 [4Fe-4S] cluster per subunit.</text>
</comment>
<dbReference type="InterPro" id="IPR036008">
    <property type="entry name" value="Aconitase_4Fe-4S_dom"/>
</dbReference>
<dbReference type="Proteomes" id="UP000823863">
    <property type="component" value="Unassembled WGS sequence"/>
</dbReference>
<organism evidence="8 9">
    <name type="scientific">Candidatus Enterocloster excrementigallinarum</name>
    <dbReference type="NCBI Taxonomy" id="2838558"/>
    <lineage>
        <taxon>Bacteria</taxon>
        <taxon>Bacillati</taxon>
        <taxon>Bacillota</taxon>
        <taxon>Clostridia</taxon>
        <taxon>Lachnospirales</taxon>
        <taxon>Lachnospiraceae</taxon>
        <taxon>Enterocloster</taxon>
    </lineage>
</organism>
<comment type="function">
    <text evidence="6">Catalyzes the isomerization between 2-isopropylmalate and 3-isopropylmalate, via the formation of 2-isopropylmaleate.</text>
</comment>
<keyword evidence="5 6" id="KW-0456">Lyase</keyword>
<reference evidence="8" key="1">
    <citation type="journal article" date="2021" name="PeerJ">
        <title>Extensive microbial diversity within the chicken gut microbiome revealed by metagenomics and culture.</title>
        <authorList>
            <person name="Gilroy R."/>
            <person name="Ravi A."/>
            <person name="Getino M."/>
            <person name="Pursley I."/>
            <person name="Horton D.L."/>
            <person name="Alikhan N.F."/>
            <person name="Baker D."/>
            <person name="Gharbi K."/>
            <person name="Hall N."/>
            <person name="Watson M."/>
            <person name="Adriaenssens E.M."/>
            <person name="Foster-Nyarko E."/>
            <person name="Jarju S."/>
            <person name="Secka A."/>
            <person name="Antonio M."/>
            <person name="Oren A."/>
            <person name="Chaudhuri R.R."/>
            <person name="La Ragione R."/>
            <person name="Hildebrand F."/>
            <person name="Pallen M.J."/>
        </authorList>
    </citation>
    <scope>NUCLEOTIDE SEQUENCE</scope>
    <source>
        <strain evidence="8">CHK198-12963</strain>
    </source>
</reference>
<dbReference type="GO" id="GO:0046872">
    <property type="term" value="F:metal ion binding"/>
    <property type="evidence" value="ECO:0007669"/>
    <property type="project" value="UniProtKB-KW"/>
</dbReference>
<feature type="binding site" evidence="6">
    <location>
        <position position="300"/>
    </location>
    <ligand>
        <name>[4Fe-4S] cluster</name>
        <dbReference type="ChEBI" id="CHEBI:49883"/>
    </ligand>
</feature>
<evidence type="ECO:0000256" key="4">
    <source>
        <dbReference type="ARBA" id="ARBA00023014"/>
    </source>
</evidence>
<comment type="subunit">
    <text evidence="6">Heterodimer of LeuC and LeuD.</text>
</comment>
<evidence type="ECO:0000313" key="8">
    <source>
        <dbReference type="EMBL" id="HJC67094.1"/>
    </source>
</evidence>
<proteinExistence type="inferred from homology"/>
<keyword evidence="6" id="KW-0432">Leucine biosynthesis</keyword>
<name>A0A9D2PTX8_9FIRM</name>
<dbReference type="Gene3D" id="3.30.499.10">
    <property type="entry name" value="Aconitase, domain 3"/>
    <property type="match status" value="2"/>
</dbReference>
<comment type="pathway">
    <text evidence="6">Amino-acid biosynthesis; L-leucine biosynthesis; L-leucine from 3-methyl-2-oxobutanoate: step 2/4.</text>
</comment>
<dbReference type="NCBIfam" id="TIGR02086">
    <property type="entry name" value="IPMI_arch"/>
    <property type="match status" value="1"/>
</dbReference>
<evidence type="ECO:0000259" key="7">
    <source>
        <dbReference type="Pfam" id="PF00330"/>
    </source>
</evidence>
<dbReference type="InterPro" id="IPR050067">
    <property type="entry name" value="IPM_dehydratase_rel_enz"/>
</dbReference>
<dbReference type="NCBIfam" id="TIGR01343">
    <property type="entry name" value="hacA_fam"/>
    <property type="match status" value="1"/>
</dbReference>
<reference evidence="8" key="2">
    <citation type="submission" date="2021-04" db="EMBL/GenBank/DDBJ databases">
        <authorList>
            <person name="Gilroy R."/>
        </authorList>
    </citation>
    <scope>NUCLEOTIDE SEQUENCE</scope>
    <source>
        <strain evidence="8">CHK198-12963</strain>
    </source>
</reference>
<dbReference type="PANTHER" id="PTHR43822:SF2">
    <property type="entry name" value="HOMOACONITASE, MITOCHONDRIAL"/>
    <property type="match status" value="1"/>
</dbReference>
<evidence type="ECO:0000256" key="1">
    <source>
        <dbReference type="ARBA" id="ARBA00022485"/>
    </source>
</evidence>
<dbReference type="EMBL" id="DWWB01000055">
    <property type="protein sequence ID" value="HJC67094.1"/>
    <property type="molecule type" value="Genomic_DNA"/>
</dbReference>
<keyword evidence="4 6" id="KW-0411">Iron-sulfur</keyword>
<accession>A0A9D2PTX8</accession>
<gene>
    <name evidence="6" type="primary">leuC</name>
    <name evidence="8" type="ORF">H9931_10335</name>
</gene>
<evidence type="ECO:0000256" key="2">
    <source>
        <dbReference type="ARBA" id="ARBA00022723"/>
    </source>
</evidence>
<protein>
    <recommendedName>
        <fullName evidence="6">3-isopropylmalate dehydratase large subunit</fullName>
        <ecNumber evidence="6">4.2.1.33</ecNumber>
    </recommendedName>
    <alternativeName>
        <fullName evidence="6">Alpha-IPM isomerase</fullName>
        <shortName evidence="6">IPMI</shortName>
    </alternativeName>
    <alternativeName>
        <fullName evidence="6">Isopropylmalate isomerase</fullName>
    </alternativeName>
</protein>
<keyword evidence="6" id="KW-0100">Branched-chain amino acid biosynthesis</keyword>
<keyword evidence="3 6" id="KW-0408">Iron</keyword>
<evidence type="ECO:0000256" key="3">
    <source>
        <dbReference type="ARBA" id="ARBA00023004"/>
    </source>
</evidence>
<dbReference type="GO" id="GO:0003861">
    <property type="term" value="F:3-isopropylmalate dehydratase activity"/>
    <property type="evidence" value="ECO:0007669"/>
    <property type="project" value="UniProtKB-UniRule"/>
</dbReference>
<dbReference type="InterPro" id="IPR015931">
    <property type="entry name" value="Acnase/IPM_dHydase_lsu_aba_1/3"/>
</dbReference>
<dbReference type="SUPFAM" id="SSF53732">
    <property type="entry name" value="Aconitase iron-sulfur domain"/>
    <property type="match status" value="1"/>
</dbReference>
<feature type="binding site" evidence="6">
    <location>
        <position position="360"/>
    </location>
    <ligand>
        <name>[4Fe-4S] cluster</name>
        <dbReference type="ChEBI" id="CHEBI:49883"/>
    </ligand>
</feature>
<dbReference type="InterPro" id="IPR001030">
    <property type="entry name" value="Acoase/IPM_deHydtase_lsu_aba"/>
</dbReference>
<feature type="binding site" evidence="6">
    <location>
        <position position="363"/>
    </location>
    <ligand>
        <name>[4Fe-4S] cluster</name>
        <dbReference type="ChEBI" id="CHEBI:49883"/>
    </ligand>
</feature>
<evidence type="ECO:0000313" key="9">
    <source>
        <dbReference type="Proteomes" id="UP000823863"/>
    </source>
</evidence>
<dbReference type="Pfam" id="PF00330">
    <property type="entry name" value="Aconitase"/>
    <property type="match status" value="1"/>
</dbReference>
<dbReference type="HAMAP" id="MF_01027">
    <property type="entry name" value="LeuC_type2"/>
    <property type="match status" value="1"/>
</dbReference>
<dbReference type="AlphaFoldDB" id="A0A9D2PTX8"/>
<dbReference type="InterPro" id="IPR006251">
    <property type="entry name" value="Homoacnase/IPMdehydase_lsu"/>
</dbReference>
<comment type="caution">
    <text evidence="8">The sequence shown here is derived from an EMBL/GenBank/DDBJ whole genome shotgun (WGS) entry which is preliminary data.</text>
</comment>
<dbReference type="EC" id="4.2.1.33" evidence="6"/>
<keyword evidence="2 6" id="KW-0479">Metal-binding</keyword>
<evidence type="ECO:0000256" key="5">
    <source>
        <dbReference type="ARBA" id="ARBA00023239"/>
    </source>
</evidence>
<keyword evidence="6" id="KW-0028">Amino-acid biosynthesis</keyword>
<sequence length="423" mass="46272">MGYTLVEKILMKNAGVDHVSVGDIVITRPDMFMVHDIYTCYLVDALKNMETEELDDPSKVTIIFDHCMPTAVAKNDSAHYDAGIYLTEKYGLDRSKIHIGEGICHSIMHEKRYAKPGQIATATDSHTTTYGGAGCFCTGIGTTEMAAALTTGELWFKVPEAIKIVLKGHLKPGVTSKDVILKILGDIRSDGGQYKSLEFVGPAIKDLCMDARFTVSNMALEAGAKCALFPADERTAEYYDMDYSEIEWVHPDEDAEYEQVLEYDLDELEPQLSCPQGVDNVHSIDEVKGRKLTEVYIGACTNGNLDDMRIAAEVLKGKKAAPYVRLIVAPATNKVYKEAIKAGYIRTFVEAGAVIIHPCCGLCCGMPYGLLADDEVILSTANRNFIGRMGTKKTLIYLGSPAMAAYSAIKGEIADPREACQEA</sequence>
<dbReference type="PRINTS" id="PR00415">
    <property type="entry name" value="ACONITASE"/>
</dbReference>
<comment type="catalytic activity">
    <reaction evidence="6">
        <text>(2R,3S)-3-isopropylmalate = (2S)-2-isopropylmalate</text>
        <dbReference type="Rhea" id="RHEA:32287"/>
        <dbReference type="ChEBI" id="CHEBI:1178"/>
        <dbReference type="ChEBI" id="CHEBI:35121"/>
        <dbReference type="EC" id="4.2.1.33"/>
    </reaction>
</comment>
<keyword evidence="1 6" id="KW-0004">4Fe-4S</keyword>
<evidence type="ECO:0000256" key="6">
    <source>
        <dbReference type="HAMAP-Rule" id="MF_01027"/>
    </source>
</evidence>